<proteinExistence type="predicted"/>
<gene>
    <name evidence="2" type="ORF">Syun_006154</name>
</gene>
<dbReference type="EMBL" id="JBBNAF010000003">
    <property type="protein sequence ID" value="KAK9159813.1"/>
    <property type="molecule type" value="Genomic_DNA"/>
</dbReference>
<evidence type="ECO:0008006" key="4">
    <source>
        <dbReference type="Google" id="ProtNLM"/>
    </source>
</evidence>
<feature type="chain" id="PRO_5042934913" description="Secreted protein" evidence="1">
    <location>
        <begin position="28"/>
        <end position="72"/>
    </location>
</feature>
<protein>
    <recommendedName>
        <fullName evidence="4">Secreted protein</fullName>
    </recommendedName>
</protein>
<dbReference type="Proteomes" id="UP001420932">
    <property type="component" value="Unassembled WGS sequence"/>
</dbReference>
<evidence type="ECO:0000256" key="1">
    <source>
        <dbReference type="SAM" id="SignalP"/>
    </source>
</evidence>
<reference evidence="2 3" key="1">
    <citation type="submission" date="2024-01" db="EMBL/GenBank/DDBJ databases">
        <title>Genome assemblies of Stephania.</title>
        <authorList>
            <person name="Yang L."/>
        </authorList>
    </citation>
    <scope>NUCLEOTIDE SEQUENCE [LARGE SCALE GENOMIC DNA]</scope>
    <source>
        <strain evidence="2">YNDBR</strain>
        <tissue evidence="2">Leaf</tissue>
    </source>
</reference>
<evidence type="ECO:0000313" key="2">
    <source>
        <dbReference type="EMBL" id="KAK9159813.1"/>
    </source>
</evidence>
<feature type="signal peptide" evidence="1">
    <location>
        <begin position="1"/>
        <end position="27"/>
    </location>
</feature>
<evidence type="ECO:0000313" key="3">
    <source>
        <dbReference type="Proteomes" id="UP001420932"/>
    </source>
</evidence>
<keyword evidence="3" id="KW-1185">Reference proteome</keyword>
<accession>A0AAP0KXI2</accession>
<name>A0AAP0KXI2_9MAGN</name>
<organism evidence="2 3">
    <name type="scientific">Stephania yunnanensis</name>
    <dbReference type="NCBI Taxonomy" id="152371"/>
    <lineage>
        <taxon>Eukaryota</taxon>
        <taxon>Viridiplantae</taxon>
        <taxon>Streptophyta</taxon>
        <taxon>Embryophyta</taxon>
        <taxon>Tracheophyta</taxon>
        <taxon>Spermatophyta</taxon>
        <taxon>Magnoliopsida</taxon>
        <taxon>Ranunculales</taxon>
        <taxon>Menispermaceae</taxon>
        <taxon>Menispermoideae</taxon>
        <taxon>Cissampelideae</taxon>
        <taxon>Stephania</taxon>
    </lineage>
</organism>
<dbReference type="AlphaFoldDB" id="A0AAP0KXI2"/>
<comment type="caution">
    <text evidence="2">The sequence shown here is derived from an EMBL/GenBank/DDBJ whole genome shotgun (WGS) entry which is preliminary data.</text>
</comment>
<sequence length="72" mass="8111">MRGIWELCGLHTAVGLLARASSTSVLACELQGMDCTMKADVGKVLADALRYYYFDMYFYALFHFCTNLCQVL</sequence>
<keyword evidence="1" id="KW-0732">Signal</keyword>